<keyword evidence="5" id="KW-1185">Reference proteome</keyword>
<dbReference type="InterPro" id="IPR011009">
    <property type="entry name" value="Kinase-like_dom_sf"/>
</dbReference>
<dbReference type="OrthoDB" id="248923at2759"/>
<dbReference type="FunFam" id="1.10.510.10:FF:000947">
    <property type="entry name" value="serine/threonine-protein kinase OSR1"/>
    <property type="match status" value="1"/>
</dbReference>
<dbReference type="EMBL" id="CBTN010000034">
    <property type="protein sequence ID" value="CDH56007.1"/>
    <property type="molecule type" value="Genomic_DNA"/>
</dbReference>
<dbReference type="InterPro" id="IPR000719">
    <property type="entry name" value="Prot_kinase_dom"/>
</dbReference>
<feature type="compositionally biased region" description="Low complexity" evidence="2">
    <location>
        <begin position="606"/>
        <end position="632"/>
    </location>
</feature>
<feature type="compositionally biased region" description="Polar residues" evidence="2">
    <location>
        <begin position="99"/>
        <end position="109"/>
    </location>
</feature>
<feature type="compositionally biased region" description="Basic and acidic residues" evidence="2">
    <location>
        <begin position="419"/>
        <end position="434"/>
    </location>
</feature>
<dbReference type="Pfam" id="PF00069">
    <property type="entry name" value="Pkinase"/>
    <property type="match status" value="1"/>
</dbReference>
<feature type="compositionally biased region" description="Low complexity" evidence="2">
    <location>
        <begin position="695"/>
        <end position="713"/>
    </location>
</feature>
<feature type="region of interest" description="Disordered" evidence="2">
    <location>
        <begin position="90"/>
        <end position="110"/>
    </location>
</feature>
<feature type="region of interest" description="Disordered" evidence="2">
    <location>
        <begin position="557"/>
        <end position="642"/>
    </location>
</feature>
<feature type="compositionally biased region" description="Polar residues" evidence="2">
    <location>
        <begin position="764"/>
        <end position="773"/>
    </location>
</feature>
<dbReference type="GO" id="GO:0004672">
    <property type="term" value="F:protein kinase activity"/>
    <property type="evidence" value="ECO:0007669"/>
    <property type="project" value="InterPro"/>
</dbReference>
<reference evidence="4" key="1">
    <citation type="submission" date="2013-08" db="EMBL/GenBank/DDBJ databases">
        <title>Gene expansion shapes genome architecture in the human pathogen Lichtheimia corymbifera: an evolutionary genomics analysis in the ancient terrestrial Mucorales (Mucoromycotina).</title>
        <authorList>
            <person name="Schwartze V.U."/>
            <person name="Winter S."/>
            <person name="Shelest E."/>
            <person name="Marcet-Houben M."/>
            <person name="Horn F."/>
            <person name="Wehner S."/>
            <person name="Hoffmann K."/>
            <person name="Riege K."/>
            <person name="Sammeth M."/>
            <person name="Nowrousian M."/>
            <person name="Valiante V."/>
            <person name="Linde J."/>
            <person name="Jacobsen I.D."/>
            <person name="Marz M."/>
            <person name="Brakhage A.A."/>
            <person name="Gabaldon T."/>
            <person name="Bocker S."/>
            <person name="Voigt K."/>
        </authorList>
    </citation>
    <scope>NUCLEOTIDE SEQUENCE [LARGE SCALE GENOMIC DNA]</scope>
    <source>
        <strain evidence="4">FSU 9682</strain>
    </source>
</reference>
<dbReference type="PANTHER" id="PTHR48014">
    <property type="entry name" value="SERINE/THREONINE-PROTEIN KINASE FRAY2"/>
    <property type="match status" value="1"/>
</dbReference>
<gene>
    <name evidence="4" type="ORF">LCOR_07096.1</name>
</gene>
<dbReference type="SMART" id="SM00220">
    <property type="entry name" value="S_TKc"/>
    <property type="match status" value="1"/>
</dbReference>
<dbReference type="PANTHER" id="PTHR48014:SF21">
    <property type="entry name" value="SERINE_THREONINE-PROTEIN KINASE FRAY2"/>
    <property type="match status" value="1"/>
</dbReference>
<evidence type="ECO:0000313" key="5">
    <source>
        <dbReference type="Proteomes" id="UP000027586"/>
    </source>
</evidence>
<feature type="compositionally biased region" description="Polar residues" evidence="2">
    <location>
        <begin position="40"/>
        <end position="51"/>
    </location>
</feature>
<dbReference type="Proteomes" id="UP000027586">
    <property type="component" value="Unassembled WGS sequence"/>
</dbReference>
<evidence type="ECO:0000256" key="2">
    <source>
        <dbReference type="SAM" id="MobiDB-lite"/>
    </source>
</evidence>
<dbReference type="AlphaFoldDB" id="A0A068S2F1"/>
<feature type="region of interest" description="Disordered" evidence="2">
    <location>
        <begin position="763"/>
        <end position="794"/>
    </location>
</feature>
<feature type="region of interest" description="Disordered" evidence="2">
    <location>
        <begin position="669"/>
        <end position="717"/>
    </location>
</feature>
<dbReference type="GO" id="GO:0005524">
    <property type="term" value="F:ATP binding"/>
    <property type="evidence" value="ECO:0007669"/>
    <property type="project" value="InterPro"/>
</dbReference>
<feature type="region of interest" description="Disordered" evidence="2">
    <location>
        <begin position="402"/>
        <end position="453"/>
    </location>
</feature>
<feature type="compositionally biased region" description="Low complexity" evidence="2">
    <location>
        <begin position="571"/>
        <end position="581"/>
    </location>
</feature>
<evidence type="ECO:0000256" key="1">
    <source>
        <dbReference type="ARBA" id="ARBA00008874"/>
    </source>
</evidence>
<proteinExistence type="inferred from homology"/>
<keyword evidence="4" id="KW-0418">Kinase</keyword>
<dbReference type="SUPFAM" id="SSF56112">
    <property type="entry name" value="Protein kinase-like (PK-like)"/>
    <property type="match status" value="1"/>
</dbReference>
<protein>
    <submittedName>
        <fullName evidence="4">Kinase family protein</fullName>
    </submittedName>
</protein>
<dbReference type="GO" id="GO:0043539">
    <property type="term" value="F:protein serine/threonine kinase activator activity"/>
    <property type="evidence" value="ECO:0007669"/>
    <property type="project" value="InterPro"/>
</dbReference>
<dbReference type="VEuPathDB" id="FungiDB:LCOR_07096.1"/>
<accession>A0A068S2F1</accession>
<feature type="compositionally biased region" description="Low complexity" evidence="2">
    <location>
        <begin position="7"/>
        <end position="28"/>
    </location>
</feature>
<feature type="compositionally biased region" description="Polar residues" evidence="2">
    <location>
        <begin position="514"/>
        <end position="533"/>
    </location>
</feature>
<dbReference type="Gene3D" id="3.30.200.20">
    <property type="entry name" value="Phosphorylase Kinase, domain 1"/>
    <property type="match status" value="1"/>
</dbReference>
<sequence>MLSTDTSNNEQQPSSSSSDGNGSNRSNGTDQAPEKFTAPAITTVSTTSTLSPDPILVTRSSSGGHHRGHSHSKRSIGSAAEILSSLKITTSGHHHEHSTPTSPIPSSLDSHVISGNMDDFTIKAPIGYGSSAVVYSAVYTPLNLRVASKMIDLDKFERNQIDELRRETTLMALSKHPNVLRVLGSFVHGSKLYIVTPYLAGGSCLDIMKTQFSEGLDELSIATILKQALEGLLYLHKNDHIHRDVKAGNLLMDEHGTVMLADFGVSSSLMDTGGERGVRKTFVGTPCWMAPEVMEQAGYDYKADIWSFGITAIELATGHAPFAKLPPLKVLMMTLSSDPPTLVRETTKHKYSRVFKDMVDSCLNKDPSKRPTAEKLLQHPFFKQAKRRDYLVKTLLSDLPPLEQRPHKKIPQRQLSITKTDEWDFHDTPEEKDSTTVPETSQPASSQQQPKRHISFGDVVVRNPPQAFSTSSNQQTQQTTAAAEIIVPQKKSRFVVEEISEDGSVHTLPPVQGENLTSTPPSISRDSSLSDNAMLQVPTTTTTVAGDDDQEIKRGRFSVKQGGGGSEYPTVSSVESAVSSSDPAAGDRRSRFEIQLGDNNNTPIITTGATSTTTSHSLSRANSVSSSSNGISLTRDGSTHSRVAKYPMASTFDDQQGVESRKMIGRFELTTSEAIVRPPMSHSSSDKGPEGIQESSPSSSVSGQSSSTSPSASLLRGQGMRDVVSRALPTNLQSQLEELVKVNESQRHMLQELSGMIHAAAAASKTTPATRQHSSSLSISESFSESSDKMESTAALEAQLQNSVRANQALQRENEILRKEIEQLKLSSSNTR</sequence>
<feature type="compositionally biased region" description="Polar residues" evidence="2">
    <location>
        <begin position="435"/>
        <end position="449"/>
    </location>
</feature>
<comment type="caution">
    <text evidence="4">The sequence shown here is derived from an EMBL/GenBank/DDBJ whole genome shotgun (WGS) entry which is preliminary data.</text>
</comment>
<feature type="compositionally biased region" description="Low complexity" evidence="2">
    <location>
        <begin position="774"/>
        <end position="785"/>
    </location>
</feature>
<evidence type="ECO:0000259" key="3">
    <source>
        <dbReference type="PROSITE" id="PS50011"/>
    </source>
</evidence>
<feature type="compositionally biased region" description="Basic residues" evidence="2">
    <location>
        <begin position="64"/>
        <end position="74"/>
    </location>
</feature>
<organism evidence="4 5">
    <name type="scientific">Lichtheimia corymbifera JMRC:FSU:9682</name>
    <dbReference type="NCBI Taxonomy" id="1263082"/>
    <lineage>
        <taxon>Eukaryota</taxon>
        <taxon>Fungi</taxon>
        <taxon>Fungi incertae sedis</taxon>
        <taxon>Mucoromycota</taxon>
        <taxon>Mucoromycotina</taxon>
        <taxon>Mucoromycetes</taxon>
        <taxon>Mucorales</taxon>
        <taxon>Lichtheimiaceae</taxon>
        <taxon>Lichtheimia</taxon>
    </lineage>
</organism>
<feature type="region of interest" description="Disordered" evidence="2">
    <location>
        <begin position="1"/>
        <end position="77"/>
    </location>
</feature>
<keyword evidence="4" id="KW-0808">Transferase</keyword>
<dbReference type="STRING" id="1263082.A0A068S2F1"/>
<name>A0A068S2F1_9FUNG</name>
<comment type="similarity">
    <text evidence="1">Belongs to the protein kinase superfamily. STE Ser/Thr protein kinase family. STE20 subfamily.</text>
</comment>
<evidence type="ECO:0000313" key="4">
    <source>
        <dbReference type="EMBL" id="CDH56007.1"/>
    </source>
</evidence>
<dbReference type="Gene3D" id="1.10.510.10">
    <property type="entry name" value="Transferase(Phosphotransferase) domain 1"/>
    <property type="match status" value="1"/>
</dbReference>
<dbReference type="PROSITE" id="PS50011">
    <property type="entry name" value="PROTEIN_KINASE_DOM"/>
    <property type="match status" value="1"/>
</dbReference>
<dbReference type="InterPro" id="IPR047173">
    <property type="entry name" value="STRAD_A/B-like"/>
</dbReference>
<feature type="domain" description="Protein kinase" evidence="3">
    <location>
        <begin position="120"/>
        <end position="382"/>
    </location>
</feature>
<feature type="region of interest" description="Disordered" evidence="2">
    <location>
        <begin position="501"/>
        <end position="533"/>
    </location>
</feature>